<feature type="coiled-coil region" evidence="1">
    <location>
        <begin position="103"/>
        <end position="151"/>
    </location>
</feature>
<evidence type="ECO:0000313" key="4">
    <source>
        <dbReference type="EMBL" id="GAA2114043.1"/>
    </source>
</evidence>
<proteinExistence type="predicted"/>
<keyword evidence="5" id="KW-1185">Reference proteome</keyword>
<dbReference type="Pfam" id="PF02591">
    <property type="entry name" value="Zn_ribbon_9"/>
    <property type="match status" value="1"/>
</dbReference>
<protein>
    <submittedName>
        <fullName evidence="4">C4-type zinc ribbon domain-containing protein</fullName>
    </submittedName>
</protein>
<dbReference type="PANTHER" id="PTHR39082:SF1">
    <property type="entry name" value="SCAVENGER RECEPTOR CLASS A MEMBER 3"/>
    <property type="match status" value="1"/>
</dbReference>
<sequence length="253" mass="27669">MARGAELKADPSAQLRLLDVQELDARADQLRHRLASMPEHADIAAARAQVQDLDNLALDARTRVEDLTADQEKADADVEVVKARRTRDRDRMDKGLITNPKDLERMQQELVSLERRISTLEDEEIAVMEQLEEAQRELADFTEQSRAAREKGAALVASRDAKTAEIEAELATIAAQRGPAAEGLPADLLALYDKLRASKDGVGAAALRARECGGCRLSLDAGELAAIRAAPEDDVIRCAECQRILVRTPESGL</sequence>
<dbReference type="InterPro" id="IPR056003">
    <property type="entry name" value="CT398_CC_hairpin"/>
</dbReference>
<dbReference type="PANTHER" id="PTHR39082">
    <property type="entry name" value="PHOSPHOLIPASE C-BETA-2-RELATED"/>
    <property type="match status" value="1"/>
</dbReference>
<dbReference type="Gene3D" id="1.10.287.1490">
    <property type="match status" value="1"/>
</dbReference>
<evidence type="ECO:0000256" key="1">
    <source>
        <dbReference type="SAM" id="Coils"/>
    </source>
</evidence>
<accession>A0ABN2XLH0</accession>
<gene>
    <name evidence="4" type="ORF">GCM10009843_02310</name>
</gene>
<organism evidence="4 5">
    <name type="scientific">Nocardioides bigeumensis</name>
    <dbReference type="NCBI Taxonomy" id="433657"/>
    <lineage>
        <taxon>Bacteria</taxon>
        <taxon>Bacillati</taxon>
        <taxon>Actinomycetota</taxon>
        <taxon>Actinomycetes</taxon>
        <taxon>Propionibacteriales</taxon>
        <taxon>Nocardioidaceae</taxon>
        <taxon>Nocardioides</taxon>
    </lineage>
</organism>
<feature type="domain" description="C4-type zinc ribbon" evidence="2">
    <location>
        <begin position="212"/>
        <end position="245"/>
    </location>
</feature>
<keyword evidence="1" id="KW-0175">Coiled coil</keyword>
<evidence type="ECO:0000259" key="3">
    <source>
        <dbReference type="Pfam" id="PF24481"/>
    </source>
</evidence>
<dbReference type="Proteomes" id="UP001500575">
    <property type="component" value="Unassembled WGS sequence"/>
</dbReference>
<dbReference type="InterPro" id="IPR003743">
    <property type="entry name" value="Zf-RING_7"/>
</dbReference>
<feature type="domain" description="CT398-like coiled coil hairpin" evidence="3">
    <location>
        <begin position="20"/>
        <end position="199"/>
    </location>
</feature>
<name>A0ABN2XLH0_9ACTN</name>
<dbReference type="InterPro" id="IPR052376">
    <property type="entry name" value="Oxidative_Scav/Glycosyltrans"/>
</dbReference>
<evidence type="ECO:0000313" key="5">
    <source>
        <dbReference type="Proteomes" id="UP001500575"/>
    </source>
</evidence>
<dbReference type="RefSeq" id="WP_344301679.1">
    <property type="nucleotide sequence ID" value="NZ_BAAAQQ010000001.1"/>
</dbReference>
<comment type="caution">
    <text evidence="4">The sequence shown here is derived from an EMBL/GenBank/DDBJ whole genome shotgun (WGS) entry which is preliminary data.</text>
</comment>
<evidence type="ECO:0000259" key="2">
    <source>
        <dbReference type="Pfam" id="PF02591"/>
    </source>
</evidence>
<dbReference type="EMBL" id="BAAAQQ010000001">
    <property type="protein sequence ID" value="GAA2114043.1"/>
    <property type="molecule type" value="Genomic_DNA"/>
</dbReference>
<dbReference type="Pfam" id="PF24481">
    <property type="entry name" value="CT398_CC"/>
    <property type="match status" value="1"/>
</dbReference>
<reference evidence="4 5" key="1">
    <citation type="journal article" date="2019" name="Int. J. Syst. Evol. Microbiol.">
        <title>The Global Catalogue of Microorganisms (GCM) 10K type strain sequencing project: providing services to taxonomists for standard genome sequencing and annotation.</title>
        <authorList>
            <consortium name="The Broad Institute Genomics Platform"/>
            <consortium name="The Broad Institute Genome Sequencing Center for Infectious Disease"/>
            <person name="Wu L."/>
            <person name="Ma J."/>
        </authorList>
    </citation>
    <scope>NUCLEOTIDE SEQUENCE [LARGE SCALE GENOMIC DNA]</scope>
    <source>
        <strain evidence="4 5">JCM 16021</strain>
    </source>
</reference>